<accession>A0A0X8JHE1</accession>
<dbReference type="Proteomes" id="UP000069241">
    <property type="component" value="Chromosome"/>
</dbReference>
<gene>
    <name evidence="1" type="ORF">AXF13_00790</name>
</gene>
<dbReference type="SUPFAM" id="SSF53335">
    <property type="entry name" value="S-adenosyl-L-methionine-dependent methyltransferases"/>
    <property type="match status" value="1"/>
</dbReference>
<dbReference type="GO" id="GO:0032259">
    <property type="term" value="P:methylation"/>
    <property type="evidence" value="ECO:0007669"/>
    <property type="project" value="UniProtKB-KW"/>
</dbReference>
<dbReference type="EMBL" id="CP014229">
    <property type="protein sequence ID" value="AMD88769.1"/>
    <property type="molecule type" value="Genomic_DNA"/>
</dbReference>
<dbReference type="InterPro" id="IPR029063">
    <property type="entry name" value="SAM-dependent_MTases_sf"/>
</dbReference>
<name>A0A0X8JHE1_9BACT</name>
<reference evidence="2" key="1">
    <citation type="submission" date="2016-02" db="EMBL/GenBank/DDBJ databases">
        <authorList>
            <person name="Holder M.E."/>
            <person name="Ajami N.J."/>
            <person name="Petrosino J.F."/>
        </authorList>
    </citation>
    <scope>NUCLEOTIDE SEQUENCE [LARGE SCALE GENOMIC DNA]</scope>
    <source>
        <strain evidence="2">CCUG 45958</strain>
    </source>
</reference>
<dbReference type="GO" id="GO:0008168">
    <property type="term" value="F:methyltransferase activity"/>
    <property type="evidence" value="ECO:0007669"/>
    <property type="project" value="UniProtKB-KW"/>
</dbReference>
<dbReference type="AlphaFoldDB" id="A0A0X8JHE1"/>
<dbReference type="Pfam" id="PF13489">
    <property type="entry name" value="Methyltransf_23"/>
    <property type="match status" value="1"/>
</dbReference>
<dbReference type="RefSeq" id="WP_062251267.1">
    <property type="nucleotide sequence ID" value="NZ_CP014229.1"/>
</dbReference>
<dbReference type="PANTHER" id="PTHR43861:SF1">
    <property type="entry name" value="TRANS-ACONITATE 2-METHYLTRANSFERASE"/>
    <property type="match status" value="1"/>
</dbReference>
<keyword evidence="1" id="KW-0489">Methyltransferase</keyword>
<dbReference type="PANTHER" id="PTHR43861">
    <property type="entry name" value="TRANS-ACONITATE 2-METHYLTRANSFERASE-RELATED"/>
    <property type="match status" value="1"/>
</dbReference>
<keyword evidence="1" id="KW-0808">Transferase</keyword>
<keyword evidence="2" id="KW-1185">Reference proteome</keyword>
<protein>
    <submittedName>
        <fullName evidence="1">Methyltransferase type 12</fullName>
    </submittedName>
</protein>
<dbReference type="KEGG" id="dfi:AXF13_00790"/>
<sequence length="238" mass="27279">MLTALSGYIRDRWPFSHTVRIAGLENFVERCHAEAWHIYAIKKRIWRRHVCVACGWLADSLPRDARIFEPGCGSGANLLWLAQQGFTRLQGADISAEVVALCRGLSRQTGASLDVWQDDGLAPTRPPRRVDAILSVNWLYHIPGASMESFLRTYRPCLNTGGKIVCDVVDASYNRVTDNEFHTRDRHLPPLRRRPSEYTFRLSREEMENIAARHGFSIVRHTLLRARPQRAVYLLESR</sequence>
<dbReference type="CDD" id="cd02440">
    <property type="entry name" value="AdoMet_MTases"/>
    <property type="match status" value="1"/>
</dbReference>
<dbReference type="STRING" id="44742.AXF13_00790"/>
<dbReference type="Gene3D" id="3.40.50.150">
    <property type="entry name" value="Vaccinia Virus protein VP39"/>
    <property type="match status" value="1"/>
</dbReference>
<organism evidence="1 2">
    <name type="scientific">Desulfovibrio fairfieldensis</name>
    <dbReference type="NCBI Taxonomy" id="44742"/>
    <lineage>
        <taxon>Bacteria</taxon>
        <taxon>Pseudomonadati</taxon>
        <taxon>Thermodesulfobacteriota</taxon>
        <taxon>Desulfovibrionia</taxon>
        <taxon>Desulfovibrionales</taxon>
        <taxon>Desulfovibrionaceae</taxon>
        <taxon>Desulfovibrio</taxon>
    </lineage>
</organism>
<evidence type="ECO:0000313" key="1">
    <source>
        <dbReference type="EMBL" id="AMD88769.1"/>
    </source>
</evidence>
<proteinExistence type="predicted"/>
<evidence type="ECO:0000313" key="2">
    <source>
        <dbReference type="Proteomes" id="UP000069241"/>
    </source>
</evidence>